<feature type="chain" id="PRO_5045962640" evidence="1">
    <location>
        <begin position="23"/>
        <end position="116"/>
    </location>
</feature>
<dbReference type="RefSeq" id="WP_394819902.1">
    <property type="nucleotide sequence ID" value="NZ_JAWJZY010000003.1"/>
</dbReference>
<sequence length="116" mass="12821">MRFVPLALTALTITLAAPSAKADDPIECTAQQKTLSSGNHTGRFVSSRVKQSWNQNYVHFLFQDDNDHQLYCVRQTTDGNANIVALAEEATLLNRKVDIVTVDGYWMTAVSFGATE</sequence>
<dbReference type="EMBL" id="JAWJZY010000003">
    <property type="protein sequence ID" value="MEE8659037.1"/>
    <property type="molecule type" value="Genomic_DNA"/>
</dbReference>
<feature type="signal peptide" evidence="1">
    <location>
        <begin position="1"/>
        <end position="22"/>
    </location>
</feature>
<evidence type="ECO:0000256" key="1">
    <source>
        <dbReference type="SAM" id="SignalP"/>
    </source>
</evidence>
<protein>
    <submittedName>
        <fullName evidence="2">Uncharacterized protein</fullName>
    </submittedName>
</protein>
<dbReference type="Proteomes" id="UP001312908">
    <property type="component" value="Unassembled WGS sequence"/>
</dbReference>
<comment type="caution">
    <text evidence="2">The sequence shown here is derived from an EMBL/GenBank/DDBJ whole genome shotgun (WGS) entry which is preliminary data.</text>
</comment>
<evidence type="ECO:0000313" key="3">
    <source>
        <dbReference type="Proteomes" id="UP001312908"/>
    </source>
</evidence>
<accession>A0ABU7U555</accession>
<gene>
    <name evidence="2" type="ORF">DOFOFD_08435</name>
</gene>
<reference evidence="2 3" key="1">
    <citation type="submission" date="2023-10" db="EMBL/GenBank/DDBJ databases">
        <title>Sorlinia euscelidii gen. nov., sp. nov., an acetic acid bacteria isolated from the gut of Euscelidius variegatus emitter.</title>
        <authorList>
            <person name="Michoud G."/>
            <person name="Marasco R."/>
            <person name="Seferji K."/>
            <person name="Gonella E."/>
            <person name="Garuglieri E."/>
            <person name="Alma A."/>
            <person name="Mapelli F."/>
            <person name="Borin S."/>
            <person name="Daffonchio D."/>
            <person name="Crotti E."/>
        </authorList>
    </citation>
    <scope>NUCLEOTIDE SEQUENCE [LARGE SCALE GENOMIC DNA]</scope>
    <source>
        <strain evidence="2 3">EV16P</strain>
    </source>
</reference>
<name>A0ABU7U555_9PROT</name>
<proteinExistence type="predicted"/>
<evidence type="ECO:0000313" key="2">
    <source>
        <dbReference type="EMBL" id="MEE8659037.1"/>
    </source>
</evidence>
<organism evidence="2 3">
    <name type="scientific">Sorlinia euscelidii</name>
    <dbReference type="NCBI Taxonomy" id="3081148"/>
    <lineage>
        <taxon>Bacteria</taxon>
        <taxon>Pseudomonadati</taxon>
        <taxon>Pseudomonadota</taxon>
        <taxon>Alphaproteobacteria</taxon>
        <taxon>Acetobacterales</taxon>
        <taxon>Acetobacteraceae</taxon>
        <taxon>Sorlinia</taxon>
    </lineage>
</organism>
<keyword evidence="3" id="KW-1185">Reference proteome</keyword>
<keyword evidence="1" id="KW-0732">Signal</keyword>